<organism evidence="3">
    <name type="scientific">Volvox carteri f. nagariensis</name>
    <dbReference type="NCBI Taxonomy" id="3068"/>
    <lineage>
        <taxon>Eukaryota</taxon>
        <taxon>Viridiplantae</taxon>
        <taxon>Chlorophyta</taxon>
        <taxon>core chlorophytes</taxon>
        <taxon>Chlorophyceae</taxon>
        <taxon>CS clade</taxon>
        <taxon>Chlamydomonadales</taxon>
        <taxon>Volvocaceae</taxon>
        <taxon>Volvox</taxon>
    </lineage>
</organism>
<dbReference type="AlphaFoldDB" id="D8TRS2"/>
<keyword evidence="3" id="KW-1185">Reference proteome</keyword>
<accession>D8TRS2</accession>
<feature type="signal peptide" evidence="1">
    <location>
        <begin position="1"/>
        <end position="21"/>
    </location>
</feature>
<dbReference type="RefSeq" id="XP_002949326.1">
    <property type="nucleotide sequence ID" value="XM_002949280.1"/>
</dbReference>
<evidence type="ECO:0000313" key="2">
    <source>
        <dbReference type="EMBL" id="EFJ49819.1"/>
    </source>
</evidence>
<dbReference type="GeneID" id="9618496"/>
<dbReference type="KEGG" id="vcn:VOLCADRAFT_104270"/>
<feature type="chain" id="PRO_5003123797" evidence="1">
    <location>
        <begin position="22"/>
        <end position="399"/>
    </location>
</feature>
<protein>
    <submittedName>
        <fullName evidence="2">Uncharacterized protein</fullName>
    </submittedName>
</protein>
<dbReference type="EMBL" id="GL378334">
    <property type="protein sequence ID" value="EFJ49819.1"/>
    <property type="molecule type" value="Genomic_DNA"/>
</dbReference>
<evidence type="ECO:0000256" key="1">
    <source>
        <dbReference type="SAM" id="SignalP"/>
    </source>
</evidence>
<sequence>MLVLAFLASLLAAVFNQAALAQSLPPPERMLTQPRNCSGWPEPRFWIEAQQWWTDAGLNVSSDSRHFHLGACMPYNQTLSGFVVFDILAQLHYNPDYLMREIYFLAPLPSNSTGIVTDTTNHRIGSTGIIDWSCPEANVTCMRVFRITVDTRLVPQDCVAPLRLRADTALLPGIVPDLSLGRGYQQVPELSFMAQVRYSNGKPACPTRVAPDFLPEIPTIGAGFNDFPWSYSRMTVFKDALPTSPLSGNWTIRQLMSFDQRIYNRVRPVVAPVTRSFVHHLLRRGCMVTVDPRFHILDPATNMRIPSLGSIQLDVNDMVYQNLVIDTTKLTDGVHVFFFRTDSFIEPGTTFPDIIPWLPGVRHTFSDGKPHPGGTASAVLSFAFTVNNTQLAARPAKMG</sequence>
<proteinExistence type="predicted"/>
<dbReference type="Proteomes" id="UP000001058">
    <property type="component" value="Unassembled WGS sequence"/>
</dbReference>
<reference evidence="2 3" key="1">
    <citation type="journal article" date="2010" name="Science">
        <title>Genomic analysis of organismal complexity in the multicellular green alga Volvox carteri.</title>
        <authorList>
            <person name="Prochnik S.E."/>
            <person name="Umen J."/>
            <person name="Nedelcu A.M."/>
            <person name="Hallmann A."/>
            <person name="Miller S.M."/>
            <person name="Nishii I."/>
            <person name="Ferris P."/>
            <person name="Kuo A."/>
            <person name="Mitros T."/>
            <person name="Fritz-Laylin L.K."/>
            <person name="Hellsten U."/>
            <person name="Chapman J."/>
            <person name="Simakov O."/>
            <person name="Rensing S.A."/>
            <person name="Terry A."/>
            <person name="Pangilinan J."/>
            <person name="Kapitonov V."/>
            <person name="Jurka J."/>
            <person name="Salamov A."/>
            <person name="Shapiro H."/>
            <person name="Schmutz J."/>
            <person name="Grimwood J."/>
            <person name="Lindquist E."/>
            <person name="Lucas S."/>
            <person name="Grigoriev I.V."/>
            <person name="Schmitt R."/>
            <person name="Kirk D."/>
            <person name="Rokhsar D.S."/>
        </authorList>
    </citation>
    <scope>NUCLEOTIDE SEQUENCE [LARGE SCALE GENOMIC DNA]</scope>
    <source>
        <strain evidence="3">f. Nagariensis / Eve</strain>
    </source>
</reference>
<keyword evidence="1" id="KW-0732">Signal</keyword>
<gene>
    <name evidence="2" type="ORF">VOLCADRAFT_104270</name>
</gene>
<dbReference type="OrthoDB" id="522131at2759"/>
<name>D8TRS2_VOLCA</name>
<dbReference type="InParanoid" id="D8TRS2"/>
<evidence type="ECO:0000313" key="3">
    <source>
        <dbReference type="Proteomes" id="UP000001058"/>
    </source>
</evidence>